<dbReference type="Proteomes" id="UP001589867">
    <property type="component" value="Unassembled WGS sequence"/>
</dbReference>
<accession>A0ABV6MD47</accession>
<protein>
    <submittedName>
        <fullName evidence="2">Uncharacterized protein</fullName>
    </submittedName>
</protein>
<keyword evidence="3" id="KW-1185">Reference proteome</keyword>
<gene>
    <name evidence="2" type="ORF">ACFFIA_33270</name>
</gene>
<evidence type="ECO:0000313" key="3">
    <source>
        <dbReference type="Proteomes" id="UP001589867"/>
    </source>
</evidence>
<evidence type="ECO:0000256" key="1">
    <source>
        <dbReference type="SAM" id="MobiDB-lite"/>
    </source>
</evidence>
<dbReference type="RefSeq" id="WP_377258712.1">
    <property type="nucleotide sequence ID" value="NZ_JBHLUH010000073.1"/>
</dbReference>
<feature type="region of interest" description="Disordered" evidence="1">
    <location>
        <begin position="308"/>
        <end position="360"/>
    </location>
</feature>
<dbReference type="EMBL" id="JBHLUH010000073">
    <property type="protein sequence ID" value="MFC0532509.1"/>
    <property type="molecule type" value="Genomic_DNA"/>
</dbReference>
<reference evidence="2 3" key="1">
    <citation type="submission" date="2024-09" db="EMBL/GenBank/DDBJ databases">
        <authorList>
            <person name="Sun Q."/>
            <person name="Mori K."/>
        </authorList>
    </citation>
    <scope>NUCLEOTIDE SEQUENCE [LARGE SCALE GENOMIC DNA]</scope>
    <source>
        <strain evidence="2 3">TBRC 3947</strain>
    </source>
</reference>
<proteinExistence type="predicted"/>
<organism evidence="2 3">
    <name type="scientific">Phytohabitans kaempferiae</name>
    <dbReference type="NCBI Taxonomy" id="1620943"/>
    <lineage>
        <taxon>Bacteria</taxon>
        <taxon>Bacillati</taxon>
        <taxon>Actinomycetota</taxon>
        <taxon>Actinomycetes</taxon>
        <taxon>Micromonosporales</taxon>
        <taxon>Micromonosporaceae</taxon>
    </lineage>
</organism>
<sequence length="360" mass="37925">MSVQPTAARPWVVGWPGAVSRCSPSHPDLDQLTSLVASRRDATLEPAPKSTEQLAVRLLHPSSMAGACALLTLPQLQAGEVAAGLGDGCTAARLAMLLGVPADDPDLGAALRRLTQLALIWPHAGGFVAAHLSAVWPHPLMLGPGAAELFSTQNMNELRRLAKLYGVPVAGVGKNELVVALSGWLAQPENVRRVVAQAPADVCVQLGMLARRPASPFGLPGITLGAPGMALPWATEHGLLVGSGWGGGEMPREVALALREGYVAPFDPRPPTVSVTRVEPEAAEREAAAAAVETLAAITATVETMSIGPAPAQDWRPRRTRTSPDHQVVWSGRGPHPLDHRTARRRRPDAPGPARQRSRP</sequence>
<evidence type="ECO:0000313" key="2">
    <source>
        <dbReference type="EMBL" id="MFC0532509.1"/>
    </source>
</evidence>
<comment type="caution">
    <text evidence="2">The sequence shown here is derived from an EMBL/GenBank/DDBJ whole genome shotgun (WGS) entry which is preliminary data.</text>
</comment>
<name>A0ABV6MD47_9ACTN</name>